<sequence length="718" mass="81805">MAKITFYRQLDSMDCGPTCLRIITKYFGKNFSAEYLRLITLQSRTGVSFHDLISASHELGFETLAVETDFEKLMSEAPKPCILHWKNEHFVVLPPQEKTDKILIADPEYGKILLSEDEFKSSWLQSNETGKALLLQPAQKFYDKKEEKIQEGFGFLFSYLKPHKKSLAVLVFTLFLTSIITLAFPFLTQNLVDKGINSKDKNLVLMIIAAQIFLFSGNSFMELIRSWIMLKINTRVNIKLISDFIEKLIKLPVSYFESKKLGDIQQRILDHQRINSFLSTNTLSILFSFLNLIVFSVVLGIYNLIILLIFFVLSTLSVIWISVFLNRRKILDQKEFVLNSKNQNILNEMVLGMPEIKINQSENFQRTKWESLQHDVFERNKKALKLSQYQMIGAGFISQFKNILITGFAAFSVIDGDLTLGMMLAISFIVGQMNSPFDQLLYFMEISQDAKLSLERIAEVHTKPVENTVQHFKEINRNNDIILNNVSFCFGDFDILKNLNAVIPHGKVTAIVGESGSGKTTLFKLLLRFYEPDSGQINFGGTSLSDISLDEWRKITGTVLQEGFVFSESIRRNITLKQDNIDENLLNYAVKVANLQKLIQQLPQGLDTIVGNDGIGLSTGQKQRILIARAIYKNPSVFLLDEATSALDAQNEKEIMENLFDFFKGKTVIIIAHRLSTVKNADQILVLNEGAFIEMGTHDELLEKRNFYFKLVSNQVGI</sequence>
<keyword evidence="9 10" id="KW-0472">Membrane</keyword>
<feature type="transmembrane region" description="Helical" evidence="10">
    <location>
        <begin position="403"/>
        <end position="430"/>
    </location>
</feature>
<dbReference type="Proteomes" id="UP000290013">
    <property type="component" value="Chromosome"/>
</dbReference>
<keyword evidence="4 10" id="KW-0812">Transmembrane</keyword>
<evidence type="ECO:0000256" key="1">
    <source>
        <dbReference type="ARBA" id="ARBA00004651"/>
    </source>
</evidence>
<evidence type="ECO:0000259" key="11">
    <source>
        <dbReference type="PROSITE" id="PS50893"/>
    </source>
</evidence>
<feature type="transmembrane region" description="Helical" evidence="10">
    <location>
        <begin position="304"/>
        <end position="325"/>
    </location>
</feature>
<dbReference type="FunFam" id="3.40.50.300:FF:000221">
    <property type="entry name" value="Multidrug ABC transporter ATP-binding protein"/>
    <property type="match status" value="1"/>
</dbReference>
<comment type="subcellular location">
    <subcellularLocation>
        <location evidence="1">Cell membrane</location>
        <topology evidence="1">Multi-pass membrane protein</topology>
    </subcellularLocation>
</comment>
<dbReference type="Gene3D" id="3.90.70.10">
    <property type="entry name" value="Cysteine proteinases"/>
    <property type="match status" value="1"/>
</dbReference>
<dbReference type="InterPro" id="IPR003593">
    <property type="entry name" value="AAA+_ATPase"/>
</dbReference>
<dbReference type="Pfam" id="PF00664">
    <property type="entry name" value="ABC_membrane"/>
    <property type="match status" value="1"/>
</dbReference>
<dbReference type="InterPro" id="IPR005074">
    <property type="entry name" value="Peptidase_C39"/>
</dbReference>
<dbReference type="Pfam" id="PF03412">
    <property type="entry name" value="Peptidase_C39"/>
    <property type="match status" value="1"/>
</dbReference>
<dbReference type="SUPFAM" id="SSF90123">
    <property type="entry name" value="ABC transporter transmembrane region"/>
    <property type="match status" value="1"/>
</dbReference>
<evidence type="ECO:0000256" key="5">
    <source>
        <dbReference type="ARBA" id="ARBA00022741"/>
    </source>
</evidence>
<evidence type="ECO:0000256" key="9">
    <source>
        <dbReference type="ARBA" id="ARBA00023136"/>
    </source>
</evidence>
<dbReference type="Pfam" id="PF00005">
    <property type="entry name" value="ABC_tran"/>
    <property type="match status" value="1"/>
</dbReference>
<feature type="domain" description="ABC transmembrane type-1" evidence="12">
    <location>
        <begin position="168"/>
        <end position="449"/>
    </location>
</feature>
<dbReference type="KEGG" id="ctai:NCTC12078_03500"/>
<dbReference type="InterPro" id="IPR011527">
    <property type="entry name" value="ABC1_TM_dom"/>
</dbReference>
<dbReference type="EMBL" id="LR215974">
    <property type="protein sequence ID" value="VFB05427.1"/>
    <property type="molecule type" value="Genomic_DNA"/>
</dbReference>
<dbReference type="GO" id="GO:0015421">
    <property type="term" value="F:ABC-type oligopeptide transporter activity"/>
    <property type="evidence" value="ECO:0007669"/>
    <property type="project" value="TreeGrafter"/>
</dbReference>
<evidence type="ECO:0000256" key="4">
    <source>
        <dbReference type="ARBA" id="ARBA00022692"/>
    </source>
</evidence>
<dbReference type="Gene3D" id="3.40.50.300">
    <property type="entry name" value="P-loop containing nucleotide triphosphate hydrolases"/>
    <property type="match status" value="1"/>
</dbReference>
<dbReference type="RefSeq" id="WP_232520506.1">
    <property type="nucleotide sequence ID" value="NZ_LR215974.1"/>
</dbReference>
<name>A0A4U8WG21_9FLAO</name>
<dbReference type="PANTHER" id="PTHR43394:SF1">
    <property type="entry name" value="ATP-BINDING CASSETTE SUB-FAMILY B MEMBER 10, MITOCHONDRIAL"/>
    <property type="match status" value="1"/>
</dbReference>
<dbReference type="InterPro" id="IPR003439">
    <property type="entry name" value="ABC_transporter-like_ATP-bd"/>
</dbReference>
<dbReference type="PROSITE" id="PS50929">
    <property type="entry name" value="ABC_TM1F"/>
    <property type="match status" value="1"/>
</dbReference>
<proteinExistence type="predicted"/>
<gene>
    <name evidence="14" type="primary">apxIB</name>
    <name evidence="14" type="ORF">NCTC12078_03500</name>
</gene>
<protein>
    <submittedName>
        <fullName evidence="14">RTX-I toxin determinant B</fullName>
    </submittedName>
</protein>
<dbReference type="SUPFAM" id="SSF52540">
    <property type="entry name" value="P-loop containing nucleoside triphosphate hydrolases"/>
    <property type="match status" value="1"/>
</dbReference>
<evidence type="ECO:0000256" key="6">
    <source>
        <dbReference type="ARBA" id="ARBA00022801"/>
    </source>
</evidence>
<dbReference type="GO" id="GO:0006508">
    <property type="term" value="P:proteolysis"/>
    <property type="evidence" value="ECO:0007669"/>
    <property type="project" value="InterPro"/>
</dbReference>
<reference evidence="14 15" key="1">
    <citation type="submission" date="2019-02" db="EMBL/GenBank/DDBJ databases">
        <authorList>
            <consortium name="Pathogen Informatics"/>
        </authorList>
    </citation>
    <scope>NUCLEOTIDE SEQUENCE [LARGE SCALE GENOMIC DNA]</scope>
    <source>
        <strain evidence="14 15">3012STDY6944375</strain>
    </source>
</reference>
<keyword evidence="6" id="KW-0378">Hydrolase</keyword>
<dbReference type="InterPro" id="IPR027417">
    <property type="entry name" value="P-loop_NTPase"/>
</dbReference>
<keyword evidence="3" id="KW-1003">Cell membrane</keyword>
<evidence type="ECO:0000256" key="3">
    <source>
        <dbReference type="ARBA" id="ARBA00022475"/>
    </source>
</evidence>
<feature type="transmembrane region" description="Helical" evidence="10">
    <location>
        <begin position="167"/>
        <end position="187"/>
    </location>
</feature>
<dbReference type="InterPro" id="IPR039421">
    <property type="entry name" value="Type_1_exporter"/>
</dbReference>
<dbReference type="GO" id="GO:0016887">
    <property type="term" value="F:ATP hydrolysis activity"/>
    <property type="evidence" value="ECO:0007669"/>
    <property type="project" value="InterPro"/>
</dbReference>
<dbReference type="InterPro" id="IPR036640">
    <property type="entry name" value="ABC1_TM_sf"/>
</dbReference>
<evidence type="ECO:0000256" key="7">
    <source>
        <dbReference type="ARBA" id="ARBA00022840"/>
    </source>
</evidence>
<dbReference type="PROSITE" id="PS50990">
    <property type="entry name" value="PEPTIDASE_C39"/>
    <property type="match status" value="1"/>
</dbReference>
<dbReference type="Gene3D" id="1.20.1560.10">
    <property type="entry name" value="ABC transporter type 1, transmembrane domain"/>
    <property type="match status" value="1"/>
</dbReference>
<keyword evidence="2" id="KW-0813">Transport</keyword>
<accession>A0A4U8WG21</accession>
<dbReference type="GO" id="GO:0005524">
    <property type="term" value="F:ATP binding"/>
    <property type="evidence" value="ECO:0007669"/>
    <property type="project" value="UniProtKB-KW"/>
</dbReference>
<dbReference type="CDD" id="cd18571">
    <property type="entry name" value="ABC_6TM_peptidase_like"/>
    <property type="match status" value="1"/>
</dbReference>
<dbReference type="PANTHER" id="PTHR43394">
    <property type="entry name" value="ATP-DEPENDENT PERMEASE MDL1, MITOCHONDRIAL"/>
    <property type="match status" value="1"/>
</dbReference>
<keyword evidence="8 10" id="KW-1133">Transmembrane helix</keyword>
<feature type="transmembrane region" description="Helical" evidence="10">
    <location>
        <begin position="277"/>
        <end position="298"/>
    </location>
</feature>
<evidence type="ECO:0000256" key="2">
    <source>
        <dbReference type="ARBA" id="ARBA00022448"/>
    </source>
</evidence>
<dbReference type="GO" id="GO:0008233">
    <property type="term" value="F:peptidase activity"/>
    <property type="evidence" value="ECO:0007669"/>
    <property type="project" value="InterPro"/>
</dbReference>
<feature type="transmembrane region" description="Helical" evidence="10">
    <location>
        <begin position="203"/>
        <end position="221"/>
    </location>
</feature>
<evidence type="ECO:0000313" key="15">
    <source>
        <dbReference type="Proteomes" id="UP000290013"/>
    </source>
</evidence>
<dbReference type="SMART" id="SM00382">
    <property type="entry name" value="AAA"/>
    <property type="match status" value="1"/>
</dbReference>
<feature type="domain" description="Peptidase C39" evidence="13">
    <location>
        <begin position="9"/>
        <end position="130"/>
    </location>
</feature>
<feature type="domain" description="ABC transporter" evidence="11">
    <location>
        <begin position="481"/>
        <end position="714"/>
    </location>
</feature>
<evidence type="ECO:0000256" key="10">
    <source>
        <dbReference type="SAM" id="Phobius"/>
    </source>
</evidence>
<evidence type="ECO:0000259" key="13">
    <source>
        <dbReference type="PROSITE" id="PS50990"/>
    </source>
</evidence>
<dbReference type="PROSITE" id="PS50893">
    <property type="entry name" value="ABC_TRANSPORTER_2"/>
    <property type="match status" value="1"/>
</dbReference>
<dbReference type="AlphaFoldDB" id="A0A4U8WG21"/>
<keyword evidence="5" id="KW-0547">Nucleotide-binding</keyword>
<keyword evidence="7" id="KW-0067">ATP-binding</keyword>
<evidence type="ECO:0000256" key="8">
    <source>
        <dbReference type="ARBA" id="ARBA00022989"/>
    </source>
</evidence>
<organism evidence="14 15">
    <name type="scientific">Chryseobacterium taihuense</name>
    <dbReference type="NCBI Taxonomy" id="1141221"/>
    <lineage>
        <taxon>Bacteria</taxon>
        <taxon>Pseudomonadati</taxon>
        <taxon>Bacteroidota</taxon>
        <taxon>Flavobacteriia</taxon>
        <taxon>Flavobacteriales</taxon>
        <taxon>Weeksellaceae</taxon>
        <taxon>Chryseobacterium group</taxon>
        <taxon>Chryseobacterium</taxon>
    </lineage>
</organism>
<evidence type="ECO:0000313" key="14">
    <source>
        <dbReference type="EMBL" id="VFB05427.1"/>
    </source>
</evidence>
<dbReference type="GO" id="GO:0005886">
    <property type="term" value="C:plasma membrane"/>
    <property type="evidence" value="ECO:0007669"/>
    <property type="project" value="UniProtKB-SubCell"/>
</dbReference>
<evidence type="ECO:0000259" key="12">
    <source>
        <dbReference type="PROSITE" id="PS50929"/>
    </source>
</evidence>